<gene>
    <name evidence="2" type="primary">apaH</name>
    <name evidence="2" type="ORF">CLORY_24940</name>
</gene>
<keyword evidence="3" id="KW-1185">Reference proteome</keyword>
<dbReference type="RefSeq" id="WP_079424910.1">
    <property type="nucleotide sequence ID" value="NZ_MZGV01000026.1"/>
</dbReference>
<dbReference type="InterPro" id="IPR006186">
    <property type="entry name" value="Ser/Thr-sp_prot-phosphatase"/>
</dbReference>
<dbReference type="EC" id="3.6.1.41" evidence="2"/>
<evidence type="ECO:0000313" key="3">
    <source>
        <dbReference type="Proteomes" id="UP000190080"/>
    </source>
</evidence>
<protein>
    <submittedName>
        <fullName evidence="2">Bis(5'-nucleosyl)-tetraphosphatase, symmetrical</fullName>
        <ecNumber evidence="2">3.6.1.41</ecNumber>
    </submittedName>
</protein>
<dbReference type="EMBL" id="MZGV01000026">
    <property type="protein sequence ID" value="OPJ60946.1"/>
    <property type="molecule type" value="Genomic_DNA"/>
</dbReference>
<dbReference type="PANTHER" id="PTHR42850">
    <property type="entry name" value="METALLOPHOSPHOESTERASE"/>
    <property type="match status" value="1"/>
</dbReference>
<organism evidence="2 3">
    <name type="scientific">Clostridium oryzae</name>
    <dbReference type="NCBI Taxonomy" id="1450648"/>
    <lineage>
        <taxon>Bacteria</taxon>
        <taxon>Bacillati</taxon>
        <taxon>Bacillota</taxon>
        <taxon>Clostridia</taxon>
        <taxon>Eubacteriales</taxon>
        <taxon>Clostridiaceae</taxon>
        <taxon>Clostridium</taxon>
    </lineage>
</organism>
<dbReference type="STRING" id="1450648.CLORY_24940"/>
<dbReference type="AlphaFoldDB" id="A0A1V4ILZ7"/>
<dbReference type="SUPFAM" id="SSF56300">
    <property type="entry name" value="Metallo-dependent phosphatases"/>
    <property type="match status" value="1"/>
</dbReference>
<dbReference type="GO" id="GO:0016791">
    <property type="term" value="F:phosphatase activity"/>
    <property type="evidence" value="ECO:0007669"/>
    <property type="project" value="TreeGrafter"/>
</dbReference>
<keyword evidence="2" id="KW-0378">Hydrolase</keyword>
<dbReference type="GO" id="GO:0005737">
    <property type="term" value="C:cytoplasm"/>
    <property type="evidence" value="ECO:0007669"/>
    <property type="project" value="TreeGrafter"/>
</dbReference>
<evidence type="ECO:0000259" key="1">
    <source>
        <dbReference type="Pfam" id="PF00149"/>
    </source>
</evidence>
<dbReference type="InterPro" id="IPR050126">
    <property type="entry name" value="Ap4A_hydrolase"/>
</dbReference>
<name>A0A1V4ILZ7_9CLOT</name>
<accession>A0A1V4ILZ7</accession>
<proteinExistence type="predicted"/>
<dbReference type="Pfam" id="PF00149">
    <property type="entry name" value="Metallophos"/>
    <property type="match status" value="1"/>
</dbReference>
<dbReference type="PANTHER" id="PTHR42850:SF4">
    <property type="entry name" value="ZINC-DEPENDENT ENDOPOLYPHOSPHATASE"/>
    <property type="match status" value="1"/>
</dbReference>
<dbReference type="OrthoDB" id="384253at2"/>
<sequence>MQTIVKRIVIPHNKRIIVISDIHGHYYHLKNLLAKINFTEDDILFILGDIIEKGPLSLKTLHYVMYLCDNYIVYPLIGNVDAARLLLIDNNSTEDCNELFVYMKSMKKKWGSCLFEEMCSELEIGVNKPEDIDNAKKQMKIKFRNEFDFLYNLPTIIETQNYIFVHGGIPSSDINSFISTDPFQYLKIDAFMERNIQFNKYVVVGHWPVSLYNDRIACSNPIIDKKRKIISIDGGCGLKRDGQLNALVISAADSENITYQYYDDFPVAIAQSSQEESVDSISIRYTDNEIRMLEEGDEFSLVEHKSSGYCLWMHNDYIYSFDENTRCDDYTDYRISVNIGDKLSIVRKTSRGYLVKKNGVTGWYSGMISQ</sequence>
<dbReference type="Gene3D" id="3.60.21.10">
    <property type="match status" value="1"/>
</dbReference>
<reference evidence="2 3" key="1">
    <citation type="submission" date="2017-03" db="EMBL/GenBank/DDBJ databases">
        <title>Genome sequence of Clostridium oryzae DSM 28571.</title>
        <authorList>
            <person name="Poehlein A."/>
            <person name="Daniel R."/>
        </authorList>
    </citation>
    <scope>NUCLEOTIDE SEQUENCE [LARGE SCALE GENOMIC DNA]</scope>
    <source>
        <strain evidence="2 3">DSM 28571</strain>
    </source>
</reference>
<dbReference type="PRINTS" id="PR00114">
    <property type="entry name" value="STPHPHTASE"/>
</dbReference>
<dbReference type="InterPro" id="IPR004843">
    <property type="entry name" value="Calcineurin-like_PHP"/>
</dbReference>
<feature type="domain" description="Calcineurin-like phosphoesterase" evidence="1">
    <location>
        <begin position="15"/>
        <end position="210"/>
    </location>
</feature>
<comment type="caution">
    <text evidence="2">The sequence shown here is derived from an EMBL/GenBank/DDBJ whole genome shotgun (WGS) entry which is preliminary data.</text>
</comment>
<evidence type="ECO:0000313" key="2">
    <source>
        <dbReference type="EMBL" id="OPJ60946.1"/>
    </source>
</evidence>
<dbReference type="Proteomes" id="UP000190080">
    <property type="component" value="Unassembled WGS sequence"/>
</dbReference>
<dbReference type="GO" id="GO:0008803">
    <property type="term" value="F:bis(5'-nucleosyl)-tetraphosphatase (symmetrical) activity"/>
    <property type="evidence" value="ECO:0007669"/>
    <property type="project" value="UniProtKB-EC"/>
</dbReference>
<dbReference type="InterPro" id="IPR029052">
    <property type="entry name" value="Metallo-depent_PP-like"/>
</dbReference>
<dbReference type="GO" id="GO:0110154">
    <property type="term" value="P:RNA decapping"/>
    <property type="evidence" value="ECO:0007669"/>
    <property type="project" value="TreeGrafter"/>
</dbReference>